<dbReference type="Proteomes" id="UP000667802">
    <property type="component" value="Unassembled WGS sequence"/>
</dbReference>
<comment type="caution">
    <text evidence="1">The sequence shown here is derived from an EMBL/GenBank/DDBJ whole genome shotgun (WGS) entry which is preliminary data.</text>
</comment>
<proteinExistence type="predicted"/>
<keyword evidence="2" id="KW-1185">Reference proteome</keyword>
<protein>
    <submittedName>
        <fullName evidence="1">Uncharacterized protein</fullName>
    </submittedName>
</protein>
<evidence type="ECO:0000313" key="2">
    <source>
        <dbReference type="Proteomes" id="UP000667802"/>
    </source>
</evidence>
<dbReference type="AlphaFoldDB" id="A0AAP5I7F1"/>
<dbReference type="SUPFAM" id="SSF53098">
    <property type="entry name" value="Ribonuclease H-like"/>
    <property type="match status" value="1"/>
</dbReference>
<dbReference type="EMBL" id="JAALHA020000003">
    <property type="protein sequence ID" value="MDR9894613.1"/>
    <property type="molecule type" value="Genomic_DNA"/>
</dbReference>
<dbReference type="InterPro" id="IPR014737">
    <property type="entry name" value="Transposase_Tn5-like_C"/>
</dbReference>
<gene>
    <name evidence="1" type="ORF">G7B40_008525</name>
</gene>
<dbReference type="InterPro" id="IPR012337">
    <property type="entry name" value="RNaseH-like_sf"/>
</dbReference>
<organism evidence="1 2">
    <name type="scientific">Aetokthonos hydrillicola Thurmond2011</name>
    <dbReference type="NCBI Taxonomy" id="2712845"/>
    <lineage>
        <taxon>Bacteria</taxon>
        <taxon>Bacillati</taxon>
        <taxon>Cyanobacteriota</taxon>
        <taxon>Cyanophyceae</taxon>
        <taxon>Nostocales</taxon>
        <taxon>Hapalosiphonaceae</taxon>
        <taxon>Aetokthonos</taxon>
    </lineage>
</organism>
<dbReference type="Gene3D" id="1.10.740.10">
    <property type="entry name" value="Transferase Inhibitor Protein From Tn5, Chain"/>
    <property type="match status" value="1"/>
</dbReference>
<reference evidence="2" key="1">
    <citation type="journal article" date="2021" name="Science">
        <title>Hunting the eagle killer: A cyanobacterial neurotoxin causes vacuolar myelinopathy.</title>
        <authorList>
            <person name="Breinlinger S."/>
            <person name="Phillips T.J."/>
            <person name="Haram B.N."/>
            <person name="Mares J."/>
            <person name="Martinez Yerena J.A."/>
            <person name="Hrouzek P."/>
            <person name="Sobotka R."/>
            <person name="Henderson W.M."/>
            <person name="Schmieder P."/>
            <person name="Williams S.M."/>
            <person name="Lauderdale J.D."/>
            <person name="Wilde H.D."/>
            <person name="Gerrin W."/>
            <person name="Kust A."/>
            <person name="Washington J.W."/>
            <person name="Wagner C."/>
            <person name="Geier B."/>
            <person name="Liebeke M."/>
            <person name="Enke H."/>
            <person name="Niedermeyer T.H.J."/>
            <person name="Wilde S.B."/>
        </authorList>
    </citation>
    <scope>NUCLEOTIDE SEQUENCE [LARGE SCALE GENOMIC DNA]</scope>
    <source>
        <strain evidence="2">Thurmond2011</strain>
    </source>
</reference>
<name>A0AAP5I7F1_9CYAN</name>
<accession>A0AAP5I7F1</accession>
<evidence type="ECO:0000313" key="1">
    <source>
        <dbReference type="EMBL" id="MDR9894613.1"/>
    </source>
</evidence>
<sequence length="92" mass="10370">MTYLHRNSPQSPASMVLTKVQMDVLIANTPPKLKNGVECTVDWAITAIARLGGYLEHRKRTAIGIQVLWRGGVELENLCSGWLLHLNLKLRY</sequence>